<organism evidence="3 4">
    <name type="scientific">Gigaspora margarita</name>
    <dbReference type="NCBI Taxonomy" id="4874"/>
    <lineage>
        <taxon>Eukaryota</taxon>
        <taxon>Fungi</taxon>
        <taxon>Fungi incertae sedis</taxon>
        <taxon>Mucoromycota</taxon>
        <taxon>Glomeromycotina</taxon>
        <taxon>Glomeromycetes</taxon>
        <taxon>Diversisporales</taxon>
        <taxon>Gigasporaceae</taxon>
        <taxon>Gigaspora</taxon>
    </lineage>
</organism>
<accession>A0ABN7VIE7</accession>
<dbReference type="Proteomes" id="UP000789901">
    <property type="component" value="Unassembled WGS sequence"/>
</dbReference>
<reference evidence="3 4" key="1">
    <citation type="submission" date="2021-06" db="EMBL/GenBank/DDBJ databases">
        <authorList>
            <person name="Kallberg Y."/>
            <person name="Tangrot J."/>
            <person name="Rosling A."/>
        </authorList>
    </citation>
    <scope>NUCLEOTIDE SEQUENCE [LARGE SCALE GENOMIC DNA]</scope>
    <source>
        <strain evidence="3 4">120-4 pot B 10/14</strain>
    </source>
</reference>
<sequence>MRIVALFDLPANVFADSGVNTTLIIAYKPKANELEKLQKENYSIFIKNIKKVGYEIRTSKRIKFFNPLYKINEQTFEIEQDEKGEPLLDEEFTNTIKEFKKWRNNMITTKYKEILNLRCNLSPSQLNLVDIPNKNTVVIKNLLDRKLNFSDKGTEVGSINYVSQSTHYFIRARALQANYFLPFLDNETVIAIRPQIFKNFNLKEGDLIISKDSNIGEAIILDKDYPNFTISGALYKLPITKNKLYLFAFFKHHHFREQLNLLVPKGSTIRHAKTLFLDCKIPFPNQKNFADVVKYVELLTQGIINKEKEIRRKNQLIFELIEKELLENQKKEEFKYERPKFSELFSNLRIDSSYYCYDYKRKQFLISNYKHGVKVIDEWNFKIKRGQNLQ</sequence>
<evidence type="ECO:0000256" key="2">
    <source>
        <dbReference type="ARBA" id="ARBA00023125"/>
    </source>
</evidence>
<dbReference type="SUPFAM" id="SSF116734">
    <property type="entry name" value="DNA methylase specificity domain"/>
    <property type="match status" value="1"/>
</dbReference>
<name>A0ABN7VIE7_GIGMA</name>
<keyword evidence="1" id="KW-0680">Restriction system</keyword>
<proteinExistence type="predicted"/>
<evidence type="ECO:0000313" key="4">
    <source>
        <dbReference type="Proteomes" id="UP000789901"/>
    </source>
</evidence>
<dbReference type="EMBL" id="CAJVQB010015511">
    <property type="protein sequence ID" value="CAG8774965.1"/>
    <property type="molecule type" value="Genomic_DNA"/>
</dbReference>
<comment type="caution">
    <text evidence="3">The sequence shown here is derived from an EMBL/GenBank/DDBJ whole genome shotgun (WGS) entry which is preliminary data.</text>
</comment>
<dbReference type="Gene3D" id="3.90.220.20">
    <property type="entry name" value="DNA methylase specificity domains"/>
    <property type="match status" value="1"/>
</dbReference>
<feature type="non-terminal residue" evidence="3">
    <location>
        <position position="390"/>
    </location>
</feature>
<dbReference type="Gene3D" id="3.40.50.150">
    <property type="entry name" value="Vaccinia Virus protein VP39"/>
    <property type="match status" value="1"/>
</dbReference>
<dbReference type="InterPro" id="IPR044946">
    <property type="entry name" value="Restrct_endonuc_typeI_TRD_sf"/>
</dbReference>
<keyword evidence="4" id="KW-1185">Reference proteome</keyword>
<dbReference type="InterPro" id="IPR029063">
    <property type="entry name" value="SAM-dependent_MTases_sf"/>
</dbReference>
<evidence type="ECO:0000256" key="1">
    <source>
        <dbReference type="ARBA" id="ARBA00022747"/>
    </source>
</evidence>
<gene>
    <name evidence="3" type="ORF">GMARGA_LOCUS18961</name>
</gene>
<protein>
    <submittedName>
        <fullName evidence="3">34892_t:CDS:1</fullName>
    </submittedName>
</protein>
<evidence type="ECO:0000313" key="3">
    <source>
        <dbReference type="EMBL" id="CAG8774965.1"/>
    </source>
</evidence>
<dbReference type="SUPFAM" id="SSF53335">
    <property type="entry name" value="S-adenosyl-L-methionine-dependent methyltransferases"/>
    <property type="match status" value="1"/>
</dbReference>
<keyword evidence="2" id="KW-0238">DNA-binding</keyword>